<reference evidence="3" key="1">
    <citation type="submission" date="2016-10" db="EMBL/GenBank/DDBJ databases">
        <authorList>
            <person name="Wibberg D."/>
        </authorList>
    </citation>
    <scope>NUCLEOTIDE SEQUENCE [LARGE SCALE GENOMIC DNA]</scope>
</reference>
<feature type="compositionally biased region" description="Polar residues" evidence="1">
    <location>
        <begin position="395"/>
        <end position="407"/>
    </location>
</feature>
<keyword evidence="2" id="KW-0328">Glycosyltransferase</keyword>
<name>A0A1R3TYQ3_9HYPH</name>
<keyword evidence="2" id="KW-0808">Transferase</keyword>
<evidence type="ECO:0000313" key="3">
    <source>
        <dbReference type="Proteomes" id="UP000187891"/>
    </source>
</evidence>
<evidence type="ECO:0000313" key="2">
    <source>
        <dbReference type="EMBL" id="SCX25247.1"/>
    </source>
</evidence>
<sequence length="418" mass="46420">MNLSSSISSPLQTMTERKTPLICFSHLRWDFVLQRPQHLMGRFAKDRAIFFFEEFIPTDHHLAYLEIHPFEGTTVKSVRPRIPHWWNEADRERALSRLLDDLLAMHGAAPPILWFYTPAMFGFARHVEASAVVYDCMDELANFKFAPQSMKEMEAALIARADVVFTGGYSLYEAKCDQHDNIHAFPSGVDVAHFHAARKDRQEPADQMSIPGPKVGYYGVIDERLDLALIEAVAKARPQLSFVIIGPVAKIAPEDLPRAVNIHYLGQKNYSELPAYLSGWDAALMPFALNSSTQFISPTKTPEYLAAGRPVVSTAITDVIRHYGDVEGVFVAADAAEFATACDEALALKKSGRDWLVPVDAMLEGSSWDKTFLSMKALVDDAVLSNTYPTMTAAQPVTRKTSQSPVASRNDAVALSDL</sequence>
<dbReference type="PANTHER" id="PTHR12526">
    <property type="entry name" value="GLYCOSYLTRANSFERASE"/>
    <property type="match status" value="1"/>
</dbReference>
<dbReference type="Pfam" id="PF13692">
    <property type="entry name" value="Glyco_trans_1_4"/>
    <property type="match status" value="1"/>
</dbReference>
<dbReference type="AlphaFoldDB" id="A0A1R3TYQ3"/>
<dbReference type="CDD" id="cd04950">
    <property type="entry name" value="GT4_TuaH-like"/>
    <property type="match status" value="1"/>
</dbReference>
<accession>A0A1R3TYQ3</accession>
<dbReference type="Gene3D" id="3.40.50.2000">
    <property type="entry name" value="Glycogen Phosphorylase B"/>
    <property type="match status" value="1"/>
</dbReference>
<dbReference type="SUPFAM" id="SSF53756">
    <property type="entry name" value="UDP-Glycosyltransferase/glycogen phosphorylase"/>
    <property type="match status" value="1"/>
</dbReference>
<dbReference type="EMBL" id="FMUE01000006">
    <property type="protein sequence ID" value="SCX25247.1"/>
    <property type="molecule type" value="Genomic_DNA"/>
</dbReference>
<evidence type="ECO:0000256" key="1">
    <source>
        <dbReference type="SAM" id="MobiDB-lite"/>
    </source>
</evidence>
<dbReference type="STRING" id="1907666.DSM25559_2643"/>
<protein>
    <submittedName>
        <fullName evidence="2">Putative teichuronic acid biosynthesis glycosyltransferase TuaH</fullName>
        <ecNumber evidence="2">2.4.-.-</ecNumber>
    </submittedName>
</protein>
<proteinExistence type="predicted"/>
<dbReference type="EC" id="2.4.-.-" evidence="2"/>
<dbReference type="Proteomes" id="UP000187891">
    <property type="component" value="Unassembled WGS sequence"/>
</dbReference>
<dbReference type="Gene3D" id="3.40.50.11010">
    <property type="match status" value="1"/>
</dbReference>
<feature type="region of interest" description="Disordered" evidence="1">
    <location>
        <begin position="395"/>
        <end position="418"/>
    </location>
</feature>
<gene>
    <name evidence="2" type="primary">tuaH</name>
    <name evidence="2" type="ORF">DSM25559_2643</name>
</gene>
<organism evidence="2 3">
    <name type="scientific">Agrobacterium rosae</name>
    <dbReference type="NCBI Taxonomy" id="1972867"/>
    <lineage>
        <taxon>Bacteria</taxon>
        <taxon>Pseudomonadati</taxon>
        <taxon>Pseudomonadota</taxon>
        <taxon>Alphaproteobacteria</taxon>
        <taxon>Hyphomicrobiales</taxon>
        <taxon>Rhizobiaceae</taxon>
        <taxon>Rhizobium/Agrobacterium group</taxon>
        <taxon>Agrobacterium</taxon>
    </lineage>
</organism>
<dbReference type="PANTHER" id="PTHR12526:SF630">
    <property type="entry name" value="GLYCOSYLTRANSFERASE"/>
    <property type="match status" value="1"/>
</dbReference>
<dbReference type="GO" id="GO:0016757">
    <property type="term" value="F:glycosyltransferase activity"/>
    <property type="evidence" value="ECO:0007669"/>
    <property type="project" value="UniProtKB-KW"/>
</dbReference>